<accession>A0ABQ5ERG0</accession>
<organism evidence="2 3">
    <name type="scientific">Tanacetum coccineum</name>
    <dbReference type="NCBI Taxonomy" id="301880"/>
    <lineage>
        <taxon>Eukaryota</taxon>
        <taxon>Viridiplantae</taxon>
        <taxon>Streptophyta</taxon>
        <taxon>Embryophyta</taxon>
        <taxon>Tracheophyta</taxon>
        <taxon>Spermatophyta</taxon>
        <taxon>Magnoliopsida</taxon>
        <taxon>eudicotyledons</taxon>
        <taxon>Gunneridae</taxon>
        <taxon>Pentapetalae</taxon>
        <taxon>asterids</taxon>
        <taxon>campanulids</taxon>
        <taxon>Asterales</taxon>
        <taxon>Asteraceae</taxon>
        <taxon>Asteroideae</taxon>
        <taxon>Anthemideae</taxon>
        <taxon>Anthemidinae</taxon>
        <taxon>Tanacetum</taxon>
    </lineage>
</organism>
<proteinExistence type="predicted"/>
<protein>
    <submittedName>
        <fullName evidence="2">Uncharacterized protein</fullName>
    </submittedName>
</protein>
<dbReference type="EMBL" id="BQNB010016586">
    <property type="protein sequence ID" value="GJT53439.1"/>
    <property type="molecule type" value="Genomic_DNA"/>
</dbReference>
<comment type="caution">
    <text evidence="2">The sequence shown here is derived from an EMBL/GenBank/DDBJ whole genome shotgun (WGS) entry which is preliminary data.</text>
</comment>
<feature type="compositionally biased region" description="Basic and acidic residues" evidence="1">
    <location>
        <begin position="85"/>
        <end position="101"/>
    </location>
</feature>
<reference evidence="2" key="2">
    <citation type="submission" date="2022-01" db="EMBL/GenBank/DDBJ databases">
        <authorList>
            <person name="Yamashiro T."/>
            <person name="Shiraishi A."/>
            <person name="Satake H."/>
            <person name="Nakayama K."/>
        </authorList>
    </citation>
    <scope>NUCLEOTIDE SEQUENCE</scope>
</reference>
<feature type="region of interest" description="Disordered" evidence="1">
    <location>
        <begin position="85"/>
        <end position="121"/>
    </location>
</feature>
<evidence type="ECO:0000256" key="1">
    <source>
        <dbReference type="SAM" id="MobiDB-lite"/>
    </source>
</evidence>
<evidence type="ECO:0000313" key="3">
    <source>
        <dbReference type="Proteomes" id="UP001151760"/>
    </source>
</evidence>
<evidence type="ECO:0000313" key="2">
    <source>
        <dbReference type="EMBL" id="GJT53439.1"/>
    </source>
</evidence>
<keyword evidence="3" id="KW-1185">Reference proteome</keyword>
<reference evidence="2" key="1">
    <citation type="journal article" date="2022" name="Int. J. Mol. Sci.">
        <title>Draft Genome of Tanacetum Coccineum: Genomic Comparison of Closely Related Tanacetum-Family Plants.</title>
        <authorList>
            <person name="Yamashiro T."/>
            <person name="Shiraishi A."/>
            <person name="Nakayama K."/>
            <person name="Satake H."/>
        </authorList>
    </citation>
    <scope>NUCLEOTIDE SEQUENCE</scope>
</reference>
<gene>
    <name evidence="2" type="ORF">Tco_0988493</name>
</gene>
<name>A0ABQ5ERG0_9ASTR</name>
<dbReference type="Proteomes" id="UP001151760">
    <property type="component" value="Unassembled WGS sequence"/>
</dbReference>
<sequence>MDACDQVRSEGISLRTTVMAQQSEITELQAADRRRQTVILDLLKADHRRQRQLVEALKIVKRGMSGPQDSDESSFSDSRTVLRNCRAEHQRRPKMAPREGPRGLNPLQHQQPVADPTTPLRSPCPLQDMIDRVSLLLYLAARDTTRNDNDSHTSGTGVRRNERAVRECTYQDFMKCQPLFFRGTEGVVDLTQWFERIEKP</sequence>